<keyword evidence="5 8" id="KW-0472">Membrane</keyword>
<comment type="similarity">
    <text evidence="2">Belongs to the Tim17/Tim22/Tim23 family.</text>
</comment>
<dbReference type="InterPro" id="IPR055299">
    <property type="entry name" value="TIMMDC1"/>
</dbReference>
<evidence type="ECO:0000313" key="9">
    <source>
        <dbReference type="EMBL" id="KAK2703016.1"/>
    </source>
</evidence>
<evidence type="ECO:0000256" key="5">
    <source>
        <dbReference type="ARBA" id="ARBA00023136"/>
    </source>
</evidence>
<comment type="caution">
    <text evidence="9">The sequence shown here is derived from an EMBL/GenBank/DDBJ whole genome shotgun (WGS) entry which is preliminary data.</text>
</comment>
<evidence type="ECO:0000256" key="4">
    <source>
        <dbReference type="ARBA" id="ARBA00022989"/>
    </source>
</evidence>
<dbReference type="PANTHER" id="PTHR13002:SF1">
    <property type="entry name" value="COMPLEX I ASSEMBLY FACTOR TIMMDC1, MITOCHONDRIAL"/>
    <property type="match status" value="1"/>
</dbReference>
<reference evidence="9" key="1">
    <citation type="submission" date="2023-07" db="EMBL/GenBank/DDBJ databases">
        <title>Chromosome-level genome assembly of Artemia franciscana.</title>
        <authorList>
            <person name="Jo E."/>
        </authorList>
    </citation>
    <scope>NUCLEOTIDE SEQUENCE</scope>
    <source>
        <tissue evidence="9">Whole body</tissue>
    </source>
</reference>
<organism evidence="9 10">
    <name type="scientific">Artemia franciscana</name>
    <name type="common">Brine shrimp</name>
    <name type="synonym">Artemia sanfranciscana</name>
    <dbReference type="NCBI Taxonomy" id="6661"/>
    <lineage>
        <taxon>Eukaryota</taxon>
        <taxon>Metazoa</taxon>
        <taxon>Ecdysozoa</taxon>
        <taxon>Arthropoda</taxon>
        <taxon>Crustacea</taxon>
        <taxon>Branchiopoda</taxon>
        <taxon>Anostraca</taxon>
        <taxon>Artemiidae</taxon>
        <taxon>Artemia</taxon>
    </lineage>
</organism>
<evidence type="ECO:0000256" key="2">
    <source>
        <dbReference type="ARBA" id="ARBA00008444"/>
    </source>
</evidence>
<protein>
    <recommendedName>
        <fullName evidence="6">Complex I assembly factor TIMMDC1, mitochondrial</fullName>
    </recommendedName>
    <alternativeName>
        <fullName evidence="7">Translocase of inner mitochondrial membrane domain-containing protein 1</fullName>
    </alternativeName>
</protein>
<sequence length="379" mass="42142">MLATCALLPVLAEDLFLSDSESDLEFISKTDSKMEDGKTTIFSMVTTLMPTKDGREEKKQTKRGRKSLKLKSARAVTKGKVNKELVEIVPATSTPESTRGKADRKIMQNFTENTRKLPSLFYNTTSNSIVVRPRIVENRPWVRKPTRPLNLGKYLKLVAKRREQGIDFHIEVPKITFRICQDHNILSPELEFSKSSFFYGFFTGGVIAGFLKAHETFEDFVKHHQATPFTSQNEAKRMLQNKITLNGSKAFLRTGIKLGLFTGSLGLSLTMLGAYRGGIGVLEFTVAGASVGGFSRLSLGPKGMISGALIGSFLGSIAGGLAALISKYSGMPVEEIIYKERQLRLQQEVERMNMVREKMRLNDLQGRKADEVSKLSESS</sequence>
<dbReference type="GO" id="GO:0016020">
    <property type="term" value="C:membrane"/>
    <property type="evidence" value="ECO:0007669"/>
    <property type="project" value="UniProtKB-SubCell"/>
</dbReference>
<dbReference type="EMBL" id="JAVRJZ010000124">
    <property type="protein sequence ID" value="KAK2703016.1"/>
    <property type="molecule type" value="Genomic_DNA"/>
</dbReference>
<dbReference type="GO" id="GO:0005739">
    <property type="term" value="C:mitochondrion"/>
    <property type="evidence" value="ECO:0007669"/>
    <property type="project" value="TreeGrafter"/>
</dbReference>
<evidence type="ECO:0000256" key="8">
    <source>
        <dbReference type="SAM" id="Phobius"/>
    </source>
</evidence>
<dbReference type="PANTHER" id="PTHR13002">
    <property type="entry name" value="C3ORF1 PROTEIN-RELATED"/>
    <property type="match status" value="1"/>
</dbReference>
<evidence type="ECO:0000256" key="6">
    <source>
        <dbReference type="ARBA" id="ARBA00040778"/>
    </source>
</evidence>
<comment type="subcellular location">
    <subcellularLocation>
        <location evidence="1">Membrane</location>
        <topology evidence="1">Multi-pass membrane protein</topology>
    </subcellularLocation>
</comment>
<proteinExistence type="inferred from homology"/>
<feature type="transmembrane region" description="Helical" evidence="8">
    <location>
        <begin position="304"/>
        <end position="325"/>
    </location>
</feature>
<dbReference type="GO" id="GO:0032981">
    <property type="term" value="P:mitochondrial respiratory chain complex I assembly"/>
    <property type="evidence" value="ECO:0007669"/>
    <property type="project" value="InterPro"/>
</dbReference>
<evidence type="ECO:0000256" key="7">
    <source>
        <dbReference type="ARBA" id="ARBA00041344"/>
    </source>
</evidence>
<accession>A0AA88KUR5</accession>
<keyword evidence="10" id="KW-1185">Reference proteome</keyword>
<evidence type="ECO:0000313" key="10">
    <source>
        <dbReference type="Proteomes" id="UP001187531"/>
    </source>
</evidence>
<gene>
    <name evidence="9" type="ORF">QYM36_018417</name>
</gene>
<evidence type="ECO:0000256" key="1">
    <source>
        <dbReference type="ARBA" id="ARBA00004141"/>
    </source>
</evidence>
<dbReference type="AlphaFoldDB" id="A0AA88KUR5"/>
<keyword evidence="3 8" id="KW-0812">Transmembrane</keyword>
<dbReference type="Proteomes" id="UP001187531">
    <property type="component" value="Unassembled WGS sequence"/>
</dbReference>
<evidence type="ECO:0000256" key="3">
    <source>
        <dbReference type="ARBA" id="ARBA00022692"/>
    </source>
</evidence>
<keyword evidence="4 8" id="KW-1133">Transmembrane helix</keyword>
<name>A0AA88KUR5_ARTSF</name>